<evidence type="ECO:0000313" key="6">
    <source>
        <dbReference type="EMBL" id="KAL3687734.1"/>
    </source>
</evidence>
<proteinExistence type="predicted"/>
<dbReference type="NCBIfam" id="TIGR01068">
    <property type="entry name" value="thioredoxin"/>
    <property type="match status" value="1"/>
</dbReference>
<dbReference type="InterPro" id="IPR017937">
    <property type="entry name" value="Thioredoxin_CS"/>
</dbReference>
<keyword evidence="3" id="KW-1015">Disulfide bond</keyword>
<dbReference type="EMBL" id="JBJQOH010000004">
    <property type="protein sequence ID" value="KAL3687734.1"/>
    <property type="molecule type" value="Genomic_DNA"/>
</dbReference>
<organism evidence="6 7">
    <name type="scientific">Riccia sorocarpa</name>
    <dbReference type="NCBI Taxonomy" id="122646"/>
    <lineage>
        <taxon>Eukaryota</taxon>
        <taxon>Viridiplantae</taxon>
        <taxon>Streptophyta</taxon>
        <taxon>Embryophyta</taxon>
        <taxon>Marchantiophyta</taxon>
        <taxon>Marchantiopsida</taxon>
        <taxon>Marchantiidae</taxon>
        <taxon>Marchantiales</taxon>
        <taxon>Ricciaceae</taxon>
        <taxon>Riccia</taxon>
    </lineage>
</organism>
<evidence type="ECO:0000256" key="3">
    <source>
        <dbReference type="ARBA" id="ARBA00023157"/>
    </source>
</evidence>
<comment type="caution">
    <text evidence="6">The sequence shown here is derived from an EMBL/GenBank/DDBJ whole genome shotgun (WGS) entry which is preliminary data.</text>
</comment>
<dbReference type="Gene3D" id="3.40.30.10">
    <property type="entry name" value="Glutaredoxin"/>
    <property type="match status" value="1"/>
</dbReference>
<dbReference type="CDD" id="cd02947">
    <property type="entry name" value="TRX_family"/>
    <property type="match status" value="1"/>
</dbReference>
<dbReference type="PROSITE" id="PS51352">
    <property type="entry name" value="THIOREDOXIN_2"/>
    <property type="match status" value="1"/>
</dbReference>
<keyword evidence="4" id="KW-0676">Redox-active center</keyword>
<dbReference type="PANTHER" id="PTHR45663:SF11">
    <property type="entry name" value="GEO12009P1"/>
    <property type="match status" value="1"/>
</dbReference>
<dbReference type="SUPFAM" id="SSF52833">
    <property type="entry name" value="Thioredoxin-like"/>
    <property type="match status" value="1"/>
</dbReference>
<dbReference type="FunFam" id="3.40.30.10:FF:000001">
    <property type="entry name" value="Thioredoxin"/>
    <property type="match status" value="1"/>
</dbReference>
<dbReference type="InterPro" id="IPR005746">
    <property type="entry name" value="Thioredoxin"/>
</dbReference>
<dbReference type="Pfam" id="PF00085">
    <property type="entry name" value="Thioredoxin"/>
    <property type="match status" value="1"/>
</dbReference>
<reference evidence="6 7" key="1">
    <citation type="submission" date="2024-09" db="EMBL/GenBank/DDBJ databases">
        <title>Chromosome-scale assembly of Riccia sorocarpa.</title>
        <authorList>
            <person name="Paukszto L."/>
        </authorList>
    </citation>
    <scope>NUCLEOTIDE SEQUENCE [LARGE SCALE GENOMIC DNA]</scope>
    <source>
        <strain evidence="6">LP-2024</strain>
        <tissue evidence="6">Aerial parts of the thallus</tissue>
    </source>
</reference>
<keyword evidence="7" id="KW-1185">Reference proteome</keyword>
<dbReference type="PRINTS" id="PR00421">
    <property type="entry name" value="THIOREDOXIN"/>
</dbReference>
<evidence type="ECO:0000256" key="2">
    <source>
        <dbReference type="ARBA" id="ARBA00022982"/>
    </source>
</evidence>
<dbReference type="PANTHER" id="PTHR45663">
    <property type="entry name" value="GEO12009P1"/>
    <property type="match status" value="1"/>
</dbReference>
<evidence type="ECO:0000259" key="5">
    <source>
        <dbReference type="PROSITE" id="PS51352"/>
    </source>
</evidence>
<sequence>MAAVLEVGAAAAGVMACSRPLQQGGVCNSVNATMSPLRISHSQVSGRTALPVCRGLRVSLSGRSSRSAAVARSAPASRGIVCETQETVTGAGAVSDATFKKLVLDSDVPVLVDFWAPWCGPCRMIAPIIDELARKYAGKIRCLKLNTDESPYVATEYGIRSIPTVMIFKNGEKLDTVIGAVPKSTLEATIEKYLDW</sequence>
<gene>
    <name evidence="6" type="ORF">R1sor_014043</name>
</gene>
<keyword evidence="2" id="KW-0249">Electron transport</keyword>
<dbReference type="AlphaFoldDB" id="A0ABD3HB60"/>
<protein>
    <recommendedName>
        <fullName evidence="5">Thioredoxin domain-containing protein</fullName>
    </recommendedName>
</protein>
<dbReference type="InterPro" id="IPR013766">
    <property type="entry name" value="Thioredoxin_domain"/>
</dbReference>
<keyword evidence="1" id="KW-0813">Transport</keyword>
<dbReference type="InterPro" id="IPR036249">
    <property type="entry name" value="Thioredoxin-like_sf"/>
</dbReference>
<evidence type="ECO:0000256" key="4">
    <source>
        <dbReference type="ARBA" id="ARBA00023284"/>
    </source>
</evidence>
<accession>A0ABD3HB60</accession>
<feature type="domain" description="Thioredoxin" evidence="5">
    <location>
        <begin position="63"/>
        <end position="195"/>
    </location>
</feature>
<dbReference type="PROSITE" id="PS00194">
    <property type="entry name" value="THIOREDOXIN_1"/>
    <property type="match status" value="1"/>
</dbReference>
<name>A0ABD3HB60_9MARC</name>
<evidence type="ECO:0000256" key="1">
    <source>
        <dbReference type="ARBA" id="ARBA00022448"/>
    </source>
</evidence>
<evidence type="ECO:0000313" key="7">
    <source>
        <dbReference type="Proteomes" id="UP001633002"/>
    </source>
</evidence>
<dbReference type="Proteomes" id="UP001633002">
    <property type="component" value="Unassembled WGS sequence"/>
</dbReference>